<evidence type="ECO:0000256" key="6">
    <source>
        <dbReference type="SAM" id="Phobius"/>
    </source>
</evidence>
<feature type="transmembrane region" description="Helical" evidence="6">
    <location>
        <begin position="68"/>
        <end position="89"/>
    </location>
</feature>
<feature type="domain" description="Sodium/calcium exchanger membrane region" evidence="7">
    <location>
        <begin position="8"/>
        <end position="139"/>
    </location>
</feature>
<dbReference type="PANTHER" id="PTHR10846:SF8">
    <property type="entry name" value="INNER MEMBRANE PROTEIN YRBG"/>
    <property type="match status" value="1"/>
</dbReference>
<evidence type="ECO:0000259" key="7">
    <source>
        <dbReference type="Pfam" id="PF01699"/>
    </source>
</evidence>
<feature type="transmembrane region" description="Helical" evidence="6">
    <location>
        <begin position="299"/>
        <end position="325"/>
    </location>
</feature>
<keyword evidence="3 6" id="KW-1133">Transmembrane helix</keyword>
<feature type="region of interest" description="Disordered" evidence="5">
    <location>
        <begin position="166"/>
        <end position="210"/>
    </location>
</feature>
<protein>
    <submittedName>
        <fullName evidence="8">Sodium/hydrogen exchanger</fullName>
    </submittedName>
</protein>
<evidence type="ECO:0000256" key="3">
    <source>
        <dbReference type="ARBA" id="ARBA00022989"/>
    </source>
</evidence>
<feature type="transmembrane region" description="Helical" evidence="6">
    <location>
        <begin position="234"/>
        <end position="254"/>
    </location>
</feature>
<feature type="transmembrane region" description="Helical" evidence="6">
    <location>
        <begin position="266"/>
        <end position="287"/>
    </location>
</feature>
<dbReference type="InterPro" id="IPR004481">
    <property type="entry name" value="K/Na/Ca-exchanger"/>
</dbReference>
<feature type="transmembrane region" description="Helical" evidence="6">
    <location>
        <begin position="357"/>
        <end position="378"/>
    </location>
</feature>
<evidence type="ECO:0000256" key="2">
    <source>
        <dbReference type="ARBA" id="ARBA00022692"/>
    </source>
</evidence>
<accession>A0ABP9F6Z1</accession>
<feature type="transmembrane region" description="Helical" evidence="6">
    <location>
        <begin position="331"/>
        <end position="350"/>
    </location>
</feature>
<reference evidence="9" key="1">
    <citation type="journal article" date="2019" name="Int. J. Syst. Evol. Microbiol.">
        <title>The Global Catalogue of Microorganisms (GCM) 10K type strain sequencing project: providing services to taxonomists for standard genome sequencing and annotation.</title>
        <authorList>
            <consortium name="The Broad Institute Genomics Platform"/>
            <consortium name="The Broad Institute Genome Sequencing Center for Infectious Disease"/>
            <person name="Wu L."/>
            <person name="Ma J."/>
        </authorList>
    </citation>
    <scope>NUCLEOTIDE SEQUENCE [LARGE SCALE GENOMIC DNA]</scope>
    <source>
        <strain evidence="9">JCM 17983</strain>
    </source>
</reference>
<evidence type="ECO:0000256" key="4">
    <source>
        <dbReference type="ARBA" id="ARBA00023136"/>
    </source>
</evidence>
<dbReference type="RefSeq" id="WP_274234706.1">
    <property type="nucleotide sequence ID" value="NZ_BAABHQ010000026.1"/>
</dbReference>
<dbReference type="PANTHER" id="PTHR10846">
    <property type="entry name" value="SODIUM/POTASSIUM/CALCIUM EXCHANGER"/>
    <property type="match status" value="1"/>
</dbReference>
<feature type="transmembrane region" description="Helical" evidence="6">
    <location>
        <begin position="23"/>
        <end position="48"/>
    </location>
</feature>
<organism evidence="8 9">
    <name type="scientific">Actinomycetospora straminea</name>
    <dbReference type="NCBI Taxonomy" id="663607"/>
    <lineage>
        <taxon>Bacteria</taxon>
        <taxon>Bacillati</taxon>
        <taxon>Actinomycetota</taxon>
        <taxon>Actinomycetes</taxon>
        <taxon>Pseudonocardiales</taxon>
        <taxon>Pseudonocardiaceae</taxon>
        <taxon>Actinomycetospora</taxon>
    </lineage>
</organism>
<keyword evidence="4 6" id="KW-0472">Membrane</keyword>
<comment type="subcellular location">
    <subcellularLocation>
        <location evidence="1">Membrane</location>
        <topology evidence="1">Multi-pass membrane protein</topology>
    </subcellularLocation>
</comment>
<evidence type="ECO:0000256" key="1">
    <source>
        <dbReference type="ARBA" id="ARBA00004141"/>
    </source>
</evidence>
<evidence type="ECO:0000313" key="8">
    <source>
        <dbReference type="EMBL" id="GAA4894410.1"/>
    </source>
</evidence>
<comment type="caution">
    <text evidence="8">The sequence shown here is derived from an EMBL/GenBank/DDBJ whole genome shotgun (WGS) entry which is preliminary data.</text>
</comment>
<evidence type="ECO:0000256" key="5">
    <source>
        <dbReference type="SAM" id="MobiDB-lite"/>
    </source>
</evidence>
<dbReference type="Proteomes" id="UP001500457">
    <property type="component" value="Unassembled WGS sequence"/>
</dbReference>
<feature type="transmembrane region" description="Helical" evidence="6">
    <location>
        <begin position="101"/>
        <end position="117"/>
    </location>
</feature>
<keyword evidence="2 6" id="KW-0812">Transmembrane</keyword>
<feature type="domain" description="Sodium/calcium exchanger membrane region" evidence="7">
    <location>
        <begin position="234"/>
        <end position="374"/>
    </location>
</feature>
<name>A0ABP9F6Z1_9PSEU</name>
<dbReference type="Gene3D" id="1.20.1420.30">
    <property type="entry name" value="NCX, central ion-binding region"/>
    <property type="match status" value="2"/>
</dbReference>
<feature type="transmembrane region" description="Helical" evidence="6">
    <location>
        <begin position="123"/>
        <end position="142"/>
    </location>
</feature>
<feature type="compositionally biased region" description="Gly residues" evidence="5">
    <location>
        <begin position="182"/>
        <end position="197"/>
    </location>
</feature>
<evidence type="ECO:0000313" key="9">
    <source>
        <dbReference type="Proteomes" id="UP001500457"/>
    </source>
</evidence>
<dbReference type="InterPro" id="IPR004837">
    <property type="entry name" value="NaCa_Exmemb"/>
</dbReference>
<gene>
    <name evidence="8" type="ORF">GCM10023203_55780</name>
</gene>
<dbReference type="EMBL" id="BAABHQ010000026">
    <property type="protein sequence ID" value="GAA4894410.1"/>
    <property type="molecule type" value="Genomic_DNA"/>
</dbReference>
<dbReference type="Pfam" id="PF01699">
    <property type="entry name" value="Na_Ca_ex"/>
    <property type="match status" value="2"/>
</dbReference>
<keyword evidence="9" id="KW-1185">Reference proteome</keyword>
<sequence>MAAIPIIEFVLGIAVLVYSAEKLIGYLVGVASRWAVSLFLIAVVFTGIEFDDLAFGIALNVEDLSEVALGTVIGTTIAMTGIVLALMAIVAPCPVDVPKSYLALFVAAPVVMYALALTGALSVGIGVVLLLLFVAFVGWIAYREYSARRPVFRNAELYEQLEKAGVGAGGGGTATLTREGPGDGGTGSGTGSGPRGGDGPEGRDDNGGGFHLPPDLHVDQGFLKARQTSPAGTIVLAVIALIGLVVGALIAGQGTEGILENFEIEGTVFGVTIATLALTLEDILLSVEPSRRGAPEIGIANVIGSVVFSVTGKLGIVLLIGGAILVDDDTLAWHMPVLLVFTVLSAVFLATGRLRRWHGVVLLALYVTYFVLSLVLFGEVPVDD</sequence>
<proteinExistence type="predicted"/>
<dbReference type="InterPro" id="IPR044880">
    <property type="entry name" value="NCX_ion-bd_dom_sf"/>
</dbReference>